<keyword evidence="2 5" id="KW-0812">Transmembrane</keyword>
<keyword evidence="8" id="KW-1185">Reference proteome</keyword>
<keyword evidence="4 5" id="KW-0472">Membrane</keyword>
<dbReference type="InterPro" id="IPR003807">
    <property type="entry name" value="DUF202"/>
</dbReference>
<dbReference type="EMBL" id="JANBUY010000133">
    <property type="protein sequence ID" value="KAJ2863186.1"/>
    <property type="molecule type" value="Genomic_DNA"/>
</dbReference>
<evidence type="ECO:0000259" key="6">
    <source>
        <dbReference type="Pfam" id="PF02656"/>
    </source>
</evidence>
<dbReference type="Proteomes" id="UP001140074">
    <property type="component" value="Unassembled WGS sequence"/>
</dbReference>
<evidence type="ECO:0000256" key="3">
    <source>
        <dbReference type="ARBA" id="ARBA00022989"/>
    </source>
</evidence>
<comment type="subcellular location">
    <subcellularLocation>
        <location evidence="1">Endomembrane system</location>
        <topology evidence="1">Multi-pass membrane protein</topology>
    </subcellularLocation>
</comment>
<sequence length="152" mass="16811">MPLSTALPLALESGSSPSTGARRLLRAKGSVIENECSMARDQFAAERNFLSWVKLAMAIIASTTVIVRDFGIVKSSYTRLADIATLYFFALAMLLLIVSTFYVWDTQLSLAIHKRPLRFFHPLLLQVLGSLGAVSLIFALAVIYWRHLAHNG</sequence>
<keyword evidence="3 5" id="KW-1133">Transmembrane helix</keyword>
<evidence type="ECO:0000256" key="1">
    <source>
        <dbReference type="ARBA" id="ARBA00004127"/>
    </source>
</evidence>
<evidence type="ECO:0000256" key="5">
    <source>
        <dbReference type="SAM" id="Phobius"/>
    </source>
</evidence>
<accession>A0A9W8M5G0</accession>
<evidence type="ECO:0000256" key="4">
    <source>
        <dbReference type="ARBA" id="ARBA00023136"/>
    </source>
</evidence>
<reference evidence="7" key="1">
    <citation type="submission" date="2022-07" db="EMBL/GenBank/DDBJ databases">
        <title>Phylogenomic reconstructions and comparative analyses of Kickxellomycotina fungi.</title>
        <authorList>
            <person name="Reynolds N.K."/>
            <person name="Stajich J.E."/>
            <person name="Barry K."/>
            <person name="Grigoriev I.V."/>
            <person name="Crous P."/>
            <person name="Smith M.E."/>
        </authorList>
    </citation>
    <scope>NUCLEOTIDE SEQUENCE</scope>
    <source>
        <strain evidence="7">RSA 476</strain>
    </source>
</reference>
<evidence type="ECO:0000313" key="7">
    <source>
        <dbReference type="EMBL" id="KAJ2863186.1"/>
    </source>
</evidence>
<dbReference type="Pfam" id="PF02656">
    <property type="entry name" value="DUF202"/>
    <property type="match status" value="1"/>
</dbReference>
<evidence type="ECO:0000256" key="2">
    <source>
        <dbReference type="ARBA" id="ARBA00022692"/>
    </source>
</evidence>
<dbReference type="GO" id="GO:0012505">
    <property type="term" value="C:endomembrane system"/>
    <property type="evidence" value="ECO:0007669"/>
    <property type="project" value="UniProtKB-SubCell"/>
</dbReference>
<gene>
    <name evidence="7" type="ORF">GGH94_003771</name>
</gene>
<feature type="transmembrane region" description="Helical" evidence="5">
    <location>
        <begin position="49"/>
        <end position="71"/>
    </location>
</feature>
<organism evidence="7 8">
    <name type="scientific">Coemansia aciculifera</name>
    <dbReference type="NCBI Taxonomy" id="417176"/>
    <lineage>
        <taxon>Eukaryota</taxon>
        <taxon>Fungi</taxon>
        <taxon>Fungi incertae sedis</taxon>
        <taxon>Zoopagomycota</taxon>
        <taxon>Kickxellomycotina</taxon>
        <taxon>Kickxellomycetes</taxon>
        <taxon>Kickxellales</taxon>
        <taxon>Kickxellaceae</taxon>
        <taxon>Coemansia</taxon>
    </lineage>
</organism>
<name>A0A9W8M5G0_9FUNG</name>
<protein>
    <recommendedName>
        <fullName evidence="6">DUF202 domain-containing protein</fullName>
    </recommendedName>
</protein>
<feature type="transmembrane region" description="Helical" evidence="5">
    <location>
        <begin position="83"/>
        <end position="104"/>
    </location>
</feature>
<proteinExistence type="predicted"/>
<comment type="caution">
    <text evidence="7">The sequence shown here is derived from an EMBL/GenBank/DDBJ whole genome shotgun (WGS) entry which is preliminary data.</text>
</comment>
<dbReference type="AlphaFoldDB" id="A0A9W8M5G0"/>
<feature type="transmembrane region" description="Helical" evidence="5">
    <location>
        <begin position="124"/>
        <end position="145"/>
    </location>
</feature>
<feature type="domain" description="DUF202" evidence="6">
    <location>
        <begin position="40"/>
        <end position="105"/>
    </location>
</feature>
<evidence type="ECO:0000313" key="8">
    <source>
        <dbReference type="Proteomes" id="UP001140074"/>
    </source>
</evidence>